<evidence type="ECO:0000313" key="5">
    <source>
        <dbReference type="EMBL" id="CAB4904090.1"/>
    </source>
</evidence>
<accession>A0A6J7QVI8</accession>
<dbReference type="InterPro" id="IPR006680">
    <property type="entry name" value="Amidohydro-rel"/>
</dbReference>
<name>A0A6J7QVI8_9ZZZZ</name>
<dbReference type="Pfam" id="PF04909">
    <property type="entry name" value="Amidohydro_2"/>
    <property type="match status" value="1"/>
</dbReference>
<dbReference type="GO" id="GO:0005737">
    <property type="term" value="C:cytoplasm"/>
    <property type="evidence" value="ECO:0007669"/>
    <property type="project" value="TreeGrafter"/>
</dbReference>
<dbReference type="EMBL" id="CAEZYR010000086">
    <property type="protein sequence ID" value="CAB4756444.1"/>
    <property type="molecule type" value="Genomic_DNA"/>
</dbReference>
<organism evidence="6">
    <name type="scientific">freshwater metagenome</name>
    <dbReference type="NCBI Taxonomy" id="449393"/>
    <lineage>
        <taxon>unclassified sequences</taxon>
        <taxon>metagenomes</taxon>
        <taxon>ecological metagenomes</taxon>
    </lineage>
</organism>
<evidence type="ECO:0000313" key="3">
    <source>
        <dbReference type="EMBL" id="CAB4756444.1"/>
    </source>
</evidence>
<dbReference type="PANTHER" id="PTHR21240">
    <property type="entry name" value="2-AMINO-3-CARBOXYLMUCONATE-6-SEMIALDEHYDE DECARBOXYLASE"/>
    <property type="match status" value="1"/>
</dbReference>
<feature type="domain" description="Amidohydrolase-related" evidence="2">
    <location>
        <begin position="93"/>
        <end position="398"/>
    </location>
</feature>
<dbReference type="GO" id="GO:0019748">
    <property type="term" value="P:secondary metabolic process"/>
    <property type="evidence" value="ECO:0007669"/>
    <property type="project" value="TreeGrafter"/>
</dbReference>
<dbReference type="PANTHER" id="PTHR21240:SF28">
    <property type="entry name" value="ISO-OROTATE DECARBOXYLASE (EUROFUNG)"/>
    <property type="match status" value="1"/>
</dbReference>
<dbReference type="GO" id="GO:0016831">
    <property type="term" value="F:carboxy-lyase activity"/>
    <property type="evidence" value="ECO:0007669"/>
    <property type="project" value="InterPro"/>
</dbReference>
<dbReference type="EMBL" id="CAFBOS010000237">
    <property type="protein sequence ID" value="CAB5020891.1"/>
    <property type="molecule type" value="Genomic_DNA"/>
</dbReference>
<dbReference type="EMBL" id="CAFABA010000053">
    <property type="protein sequence ID" value="CAB4830752.1"/>
    <property type="molecule type" value="Genomic_DNA"/>
</dbReference>
<dbReference type="EMBL" id="CAFBMH010000028">
    <property type="protein sequence ID" value="CAB4904090.1"/>
    <property type="molecule type" value="Genomic_DNA"/>
</dbReference>
<keyword evidence="1" id="KW-0456">Lyase</keyword>
<proteinExistence type="predicted"/>
<dbReference type="SUPFAM" id="SSF51556">
    <property type="entry name" value="Metallo-dependent hydrolases"/>
    <property type="match status" value="1"/>
</dbReference>
<dbReference type="InterPro" id="IPR032466">
    <property type="entry name" value="Metal_Hydrolase"/>
</dbReference>
<evidence type="ECO:0000313" key="6">
    <source>
        <dbReference type="EMBL" id="CAB5020891.1"/>
    </source>
</evidence>
<dbReference type="AlphaFoldDB" id="A0A6J7QVI8"/>
<dbReference type="GO" id="GO:0016787">
    <property type="term" value="F:hydrolase activity"/>
    <property type="evidence" value="ECO:0007669"/>
    <property type="project" value="InterPro"/>
</dbReference>
<evidence type="ECO:0000256" key="1">
    <source>
        <dbReference type="ARBA" id="ARBA00023239"/>
    </source>
</evidence>
<dbReference type="InterPro" id="IPR032465">
    <property type="entry name" value="ACMSD"/>
</dbReference>
<sequence>MGLVSPAMSALPKIISVDDHVIEPPHLWQSRLPRKYLERGPRIELLPSGEVKMLDGKYVEHPGSSGPIAAWWHYEDHYYSLKRFIAAVGHAPEDVDMVPITYDDMRPGCWQPKARIADMEVNGVEASLCFPNYPRFCGQLFSEGTDRDLGLACIKAYNDWMVEEWCGDSGGRLIPLCIVPLWDPLLAAAEIRRNAARGVRAVAFSELPAWLGWPSIHSGHWDPFFEACDETSTVVCMHIGSGTKTVQTSADAPQAVGSVMIFTNSAASMLDFLTSHVLVKFSNLKLLYAECQIGWIPYVLERIDDVWRTHLWSHKNAHPELPSTYYKDRVFSCFFKDSVGVQMLDRIGVDQVMFETDYPHQDGTWPHSQQVARDLLGGLDPITIEKILRGNAKRVFGL</sequence>
<dbReference type="Gene3D" id="3.20.20.140">
    <property type="entry name" value="Metal-dependent hydrolases"/>
    <property type="match status" value="1"/>
</dbReference>
<evidence type="ECO:0000259" key="2">
    <source>
        <dbReference type="Pfam" id="PF04909"/>
    </source>
</evidence>
<gene>
    <name evidence="3" type="ORF">UFOPK2754_02134</name>
    <name evidence="4" type="ORF">UFOPK3139_01440</name>
    <name evidence="5" type="ORF">UFOPK3543_01032</name>
    <name evidence="6" type="ORF">UFOPK3967_02759</name>
</gene>
<evidence type="ECO:0000313" key="4">
    <source>
        <dbReference type="EMBL" id="CAB4830752.1"/>
    </source>
</evidence>
<reference evidence="6" key="1">
    <citation type="submission" date="2020-05" db="EMBL/GenBank/DDBJ databases">
        <authorList>
            <person name="Chiriac C."/>
            <person name="Salcher M."/>
            <person name="Ghai R."/>
            <person name="Kavagutti S V."/>
        </authorList>
    </citation>
    <scope>NUCLEOTIDE SEQUENCE</scope>
</reference>
<protein>
    <submittedName>
        <fullName evidence="6">Unannotated protein</fullName>
    </submittedName>
</protein>